<gene>
    <name evidence="2" type="ORF">EJK53_1569</name>
    <name evidence="1" type="ORF">EJK53_1643</name>
</gene>
<accession>A0A3A9KNT4</accession>
<evidence type="ECO:0000313" key="1">
    <source>
        <dbReference type="EMBL" id="AZQ94214.1"/>
    </source>
</evidence>
<dbReference type="AlphaFoldDB" id="A0A3A9KNT4"/>
<evidence type="ECO:0000313" key="3">
    <source>
        <dbReference type="Proteomes" id="UP000280228"/>
    </source>
</evidence>
<protein>
    <submittedName>
        <fullName evidence="1">Uncharacterized protein</fullName>
    </submittedName>
</protein>
<proteinExistence type="predicted"/>
<dbReference type="EMBL" id="CP034662">
    <property type="protein sequence ID" value="AZQ94214.1"/>
    <property type="molecule type" value="Genomic_DNA"/>
</dbReference>
<dbReference type="Proteomes" id="UP000280228">
    <property type="component" value="Chromosome"/>
</dbReference>
<organism evidence="1 3">
    <name type="scientific">Moraxella catarrhalis</name>
    <name type="common">Branhamella catarrhalis</name>
    <dbReference type="NCBI Taxonomy" id="480"/>
    <lineage>
        <taxon>Bacteria</taxon>
        <taxon>Pseudomonadati</taxon>
        <taxon>Pseudomonadota</taxon>
        <taxon>Gammaproteobacteria</taxon>
        <taxon>Moraxellales</taxon>
        <taxon>Moraxellaceae</taxon>
        <taxon>Moraxella</taxon>
    </lineage>
</organism>
<reference evidence="1 3" key="1">
    <citation type="submission" date="2018-12" db="EMBL/GenBank/DDBJ databases">
        <title>Persistence of Moraxella catarrhalis in Chronic Obstructive Pulmonary Disease and Regulation of the Hag/MID Adhesin.</title>
        <authorList>
            <person name="Murphy T."/>
            <person name="Zhao X."/>
            <person name="Vyas G."/>
            <person name="Aluvathingal J."/>
            <person name="Nadendla S."/>
            <person name="Tallon L."/>
            <person name="Tettelin H."/>
        </authorList>
    </citation>
    <scope>NUCLEOTIDE SEQUENCE [LARGE SCALE GENOMIC DNA]</scope>
    <source>
        <strain evidence="1 3">46P58B1</strain>
    </source>
</reference>
<evidence type="ECO:0000313" key="2">
    <source>
        <dbReference type="EMBL" id="AZQ94256.1"/>
    </source>
</evidence>
<dbReference type="RefSeq" id="WP_120694401.1">
    <property type="nucleotide sequence ID" value="NZ_CP034662.1"/>
</dbReference>
<dbReference type="EMBL" id="CP034662">
    <property type="protein sequence ID" value="AZQ94256.1"/>
    <property type="molecule type" value="Genomic_DNA"/>
</dbReference>
<sequence>MLKQRIEKTYQKFPYRADFENGRTNIGGIDLTKEPERIDEIVELSNLPKAKEAIYQLNVQNTAFMTLGCAFGELSTFIGGYIEICLRPEIDNSLIDIMRLDELFFQHLAKNYNQRMVDYMERALMSWEVHFATVDQSDSLPIVAIFVGAQSYQDLDLTVELLIQRLHQDFLYLTMS</sequence>
<name>A0A3A9KNT4_MORCA</name>